<sequence length="139" mass="16056">FLHWFAHYKHDSDSPHSHSRSHSHPNTNNEHCHYTLVDIDADIEHSHLHHNHTHHNLHQHLNSPSIYSNAKSFFNNNNNSPPCTPSNEPNIITSQFIESNSKDRPSSDKSEQVSLTQKMFASQFSNEIDSIHPIIQQLK</sequence>
<dbReference type="AlphaFoldDB" id="A0A8S3GBD0"/>
<protein>
    <submittedName>
        <fullName evidence="1">Uncharacterized protein</fullName>
    </submittedName>
</protein>
<proteinExistence type="predicted"/>
<dbReference type="EMBL" id="CAJOBH010263720">
    <property type="protein sequence ID" value="CAF5158670.1"/>
    <property type="molecule type" value="Genomic_DNA"/>
</dbReference>
<name>A0A8S3GBD0_9BILA</name>
<reference evidence="1" key="1">
    <citation type="submission" date="2021-02" db="EMBL/GenBank/DDBJ databases">
        <authorList>
            <person name="Nowell W R."/>
        </authorList>
    </citation>
    <scope>NUCLEOTIDE SEQUENCE</scope>
</reference>
<evidence type="ECO:0000313" key="1">
    <source>
        <dbReference type="EMBL" id="CAF5158670.1"/>
    </source>
</evidence>
<feature type="non-terminal residue" evidence="1">
    <location>
        <position position="1"/>
    </location>
</feature>
<comment type="caution">
    <text evidence="1">The sequence shown here is derived from an EMBL/GenBank/DDBJ whole genome shotgun (WGS) entry which is preliminary data.</text>
</comment>
<feature type="non-terminal residue" evidence="1">
    <location>
        <position position="139"/>
    </location>
</feature>
<evidence type="ECO:0000313" key="2">
    <source>
        <dbReference type="Proteomes" id="UP000681967"/>
    </source>
</evidence>
<organism evidence="1 2">
    <name type="scientific">Rotaria magnacalcarata</name>
    <dbReference type="NCBI Taxonomy" id="392030"/>
    <lineage>
        <taxon>Eukaryota</taxon>
        <taxon>Metazoa</taxon>
        <taxon>Spiralia</taxon>
        <taxon>Gnathifera</taxon>
        <taxon>Rotifera</taxon>
        <taxon>Eurotatoria</taxon>
        <taxon>Bdelloidea</taxon>
        <taxon>Philodinida</taxon>
        <taxon>Philodinidae</taxon>
        <taxon>Rotaria</taxon>
    </lineage>
</organism>
<dbReference type="Proteomes" id="UP000681967">
    <property type="component" value="Unassembled WGS sequence"/>
</dbReference>
<accession>A0A8S3GBD0</accession>
<gene>
    <name evidence="1" type="ORF">BYL167_LOCUS73997</name>
</gene>